<dbReference type="Proteomes" id="UP000578766">
    <property type="component" value="Unassembled WGS sequence"/>
</dbReference>
<protein>
    <submittedName>
        <fullName evidence="2">IN35 protein</fullName>
    </submittedName>
</protein>
<dbReference type="InterPro" id="IPR012677">
    <property type="entry name" value="Nucleotide-bd_a/b_plait_sf"/>
</dbReference>
<dbReference type="PANTHER" id="PTHR15225:SF8">
    <property type="entry name" value="RNA-BINDING PROTEIN 43"/>
    <property type="match status" value="1"/>
</dbReference>
<organism evidence="2 3">
    <name type="scientific">Cepphus grylle</name>
    <name type="common">Black guillemot</name>
    <name type="synonym">Alca grylle</name>
    <dbReference type="NCBI Taxonomy" id="28697"/>
    <lineage>
        <taxon>Eukaryota</taxon>
        <taxon>Metazoa</taxon>
        <taxon>Chordata</taxon>
        <taxon>Craniata</taxon>
        <taxon>Vertebrata</taxon>
        <taxon>Euteleostomi</taxon>
        <taxon>Archelosauria</taxon>
        <taxon>Archosauria</taxon>
        <taxon>Dinosauria</taxon>
        <taxon>Saurischia</taxon>
        <taxon>Theropoda</taxon>
        <taxon>Coelurosauria</taxon>
        <taxon>Aves</taxon>
        <taxon>Neognathae</taxon>
        <taxon>Neoaves</taxon>
        <taxon>Charadriiformes</taxon>
        <taxon>Alcidae</taxon>
        <taxon>Cepphus</taxon>
    </lineage>
</organism>
<evidence type="ECO:0000313" key="2">
    <source>
        <dbReference type="EMBL" id="NXV15903.1"/>
    </source>
</evidence>
<sequence length="102" mass="11027">MAGRTVRVRGLPAELPPDRVADKLTIHFLRSRNGGGEIADLRLLPGEPPCALITFEAPEVAQRILKAKNHTLSVGGKKYPLEVTAHVAEPSLDEVARSRGLL</sequence>
<dbReference type="PANTHER" id="PTHR15225">
    <property type="entry name" value="INTERFERON-INDUCED PROTEIN 35/NMI N-MYC/STAT INTERACTING PROTEIN"/>
    <property type="match status" value="1"/>
</dbReference>
<feature type="domain" description="PAR14-like first RRM" evidence="1">
    <location>
        <begin position="8"/>
        <end position="83"/>
    </location>
</feature>
<dbReference type="Pfam" id="PF23222">
    <property type="entry name" value="RRM_PARP14_1"/>
    <property type="match status" value="1"/>
</dbReference>
<dbReference type="InterPro" id="IPR035979">
    <property type="entry name" value="RBD_domain_sf"/>
</dbReference>
<evidence type="ECO:0000313" key="3">
    <source>
        <dbReference type="Proteomes" id="UP000578766"/>
    </source>
</evidence>
<accession>A0A7L3RKM4</accession>
<reference evidence="2 3" key="1">
    <citation type="submission" date="2019-09" db="EMBL/GenBank/DDBJ databases">
        <title>Bird 10,000 Genomes (B10K) Project - Family phase.</title>
        <authorList>
            <person name="Zhang G."/>
        </authorList>
    </citation>
    <scope>NUCLEOTIDE SEQUENCE [LARGE SCALE GENOMIC DNA]</scope>
    <source>
        <strain evidence="2">OUT-0020</strain>
        <tissue evidence="2">Liver</tissue>
    </source>
</reference>
<dbReference type="EMBL" id="VZUD01000053">
    <property type="protein sequence ID" value="NXV15903.1"/>
    <property type="molecule type" value="Genomic_DNA"/>
</dbReference>
<comment type="caution">
    <text evidence="2">The sequence shown here is derived from an EMBL/GenBank/DDBJ whole genome shotgun (WGS) entry which is preliminary data.</text>
</comment>
<dbReference type="UniPathway" id="UPA00143"/>
<dbReference type="AlphaFoldDB" id="A0A7L3RKM4"/>
<evidence type="ECO:0000259" key="1">
    <source>
        <dbReference type="Pfam" id="PF23222"/>
    </source>
</evidence>
<feature type="non-terminal residue" evidence="2">
    <location>
        <position position="102"/>
    </location>
</feature>
<name>A0A7L3RKM4_CEPGR</name>
<feature type="non-terminal residue" evidence="2">
    <location>
        <position position="1"/>
    </location>
</feature>
<dbReference type="SUPFAM" id="SSF54928">
    <property type="entry name" value="RNA-binding domain, RBD"/>
    <property type="match status" value="1"/>
</dbReference>
<dbReference type="GO" id="GO:0016567">
    <property type="term" value="P:protein ubiquitination"/>
    <property type="evidence" value="ECO:0007669"/>
    <property type="project" value="UniProtKB-UniPathway"/>
</dbReference>
<gene>
    <name evidence="2" type="primary">Ifi35_1</name>
    <name evidence="2" type="ORF">CEPGRY_R15954</name>
</gene>
<proteinExistence type="predicted"/>
<dbReference type="GO" id="GO:0003676">
    <property type="term" value="F:nucleic acid binding"/>
    <property type="evidence" value="ECO:0007669"/>
    <property type="project" value="InterPro"/>
</dbReference>
<dbReference type="Gene3D" id="3.30.70.330">
    <property type="match status" value="1"/>
</dbReference>
<dbReference type="InterPro" id="IPR057051">
    <property type="entry name" value="PARP14_RPM_1"/>
</dbReference>
<keyword evidence="3" id="KW-1185">Reference proteome</keyword>